<proteinExistence type="predicted"/>
<feature type="transmembrane region" description="Helical" evidence="2">
    <location>
        <begin position="2740"/>
        <end position="2761"/>
    </location>
</feature>
<dbReference type="InterPro" id="IPR011009">
    <property type="entry name" value="Kinase-like_dom_sf"/>
</dbReference>
<comment type="caution">
    <text evidence="4">The sequence shown here is derived from an EMBL/GenBank/DDBJ whole genome shotgun (WGS) entry which is preliminary data.</text>
</comment>
<dbReference type="Proteomes" id="UP001281761">
    <property type="component" value="Unassembled WGS sequence"/>
</dbReference>
<keyword evidence="2" id="KW-1133">Transmembrane helix</keyword>
<keyword evidence="2" id="KW-0812">Transmembrane</keyword>
<dbReference type="InterPro" id="IPR050167">
    <property type="entry name" value="Ser_Thr_protein_kinase"/>
</dbReference>
<dbReference type="SUPFAM" id="SSF56112">
    <property type="entry name" value="Protein kinase-like (PK-like)"/>
    <property type="match status" value="1"/>
</dbReference>
<evidence type="ECO:0000313" key="5">
    <source>
        <dbReference type="Proteomes" id="UP001281761"/>
    </source>
</evidence>
<reference evidence="4 5" key="1">
    <citation type="journal article" date="2022" name="bioRxiv">
        <title>Genomics of Preaxostyla Flagellates Illuminates Evolutionary Transitions and the Path Towards Mitochondrial Loss.</title>
        <authorList>
            <person name="Novak L.V.F."/>
            <person name="Treitli S.C."/>
            <person name="Pyrih J."/>
            <person name="Halakuc P."/>
            <person name="Pipaliya S.V."/>
            <person name="Vacek V."/>
            <person name="Brzon O."/>
            <person name="Soukal P."/>
            <person name="Eme L."/>
            <person name="Dacks J.B."/>
            <person name="Karnkowska A."/>
            <person name="Elias M."/>
            <person name="Hampl V."/>
        </authorList>
    </citation>
    <scope>NUCLEOTIDE SEQUENCE [LARGE SCALE GENOMIC DNA]</scope>
    <source>
        <strain evidence="4">NAU3</strain>
        <tissue evidence="4">Gut</tissue>
    </source>
</reference>
<name>A0ABQ9Y6T9_9EUKA</name>
<dbReference type="InterPro" id="IPR000719">
    <property type="entry name" value="Prot_kinase_dom"/>
</dbReference>
<sequence length="3117" mass="334427">MGTSAGQLSNSNVTVSSSTIISNPECSPFVIICSEGNEGSSISFIDVVHRSSERRTLLPLTSISSLHRFTSSHLPCSEMNADVSVSCSGLSIDDTCLVLGTGPLLSLPNTPSTGQREVMTSQLAVESSLLSSRLLNTTSLPRCSALPREVWLWQRIVGSCVGWSSNHLCGTGCVDMNSGGSLVCSNTSFTHCHSPLTPEHPDTDQPQLRHLPHQNWTDVNRTTLNTIAFSRCSFCDVSARTGALFLSCHSPTRPAFSLSSSSFMASSAQFGGSVTLSGTSSVFISDSVFRHSRTTSRSPLSAHAVDLLSNGPASLCNVLFVDCCRPHSESEMSSAMRLADCSEFVLDSVMFRGADSSEGKDVVFQNAGCSSLLATRITNCDSTTGAGNCLIVDEDRLDSTLIPHPEQEAAINRISCTRIDGSTATLQVLTELAVEGRMIALVDILDGSTTPNDDSRHHFPRLVVFDFPKLGTQSAPTTVCLDEWAELKFGAQFRVIKAAVPNTKIFVSGTSSLDQLTSPATQQETSQTGLDQNPLLNRTVDNAVKGKITSIGTVSLNTPKTNVTITLISEGFSALSFYAYVEGSGSSQLFQSRITYVSETELTVEYKLMYYQTSNALVYGETYTLVSVNYTVDEVEVNPSLTFTVPNASVIRSLSIRLTNEKTHLVLELSGINCPSSGTCILTLNDVIQVPITFTNGAGTTGPIPLGPSFDLDYGTTYNMTSLIDEAGEYLVLMHTNFTTAKKPSLTSFTTTLDETNPDYIRYTLIGRELPSGSSELNVTEEGESNIIPLQVYINNVLNGTGMLKVYKTSGGLDYGKTYNIDSFSNPTSGLVFVIPSPISFTTPPAPARIESFGDISLNKEKTEVTVQLLGEFLSDQPFFVILNRGSTELTSPNEINWISDSEINVVFNTGCVESTPTLQYGQTYSLKSVTNDTDSFLVNTYLTFKVPNPPIVTTISSKLSSNFTHFQLSLLGTNLPSSGVFTATPSIGSTFSVSFSGGSKVSDWVKGGGVGEMDFNTTYSLSSLIDADGEHIVLKATSFKTPEGPTLTKVLAKLKEGDPNSLTLTLTGKRMASGTFDLIVKQSEQEDAITLSVSVGTVGTSGSGEVEVYNKAGSLEYGKTYSVEGMKNENVAVALLNLAPFDTPEPPARIESVGTISLHKLNTEVTVPLVGVSLSAKPFCVTVERDIVIITSTQTITFVSETQVTIVFQTGLLESSSTLQYGRTYTLKSVQNNTGSFIVNPSLTVIVPNAPVVDDISSTLSSNFTHFRLTLTGTNLPLSGTFTATPSIGSTFSVSFSGQVGVSDWMKGGGVGAMDFNTTYSLSSLIDAGGEHIVLKVSSFKTPEGPTLTQVSAKLKVGDPNSLTLTLTGLRIPLGRFDLIVKESGQESNISILVSVGTDGTSGNGEVEVYNKTGTLEYGKTYTVESFSASDLSISIPSAITFTTPPAPSRIEGVRSIILNPERTEATISLFGIALSEQPFSVVLERNSIEITSPSTIKFISPTQVTVVFPTGLTEGPSTLEFGQTYTLKSIKNDADSFIVNPSVTFLVITPPVVTSISSTLSPNCSHLQLAFEATNLPKSVVCEATLKTGQSFDVTFSVDGVGESEFLLGGKSGLLFSTDYSVASLIAPDKSHIVLKEKTFPTPDAPTLNSVSAELKEGDPNSVVLSLTGIRLKTGQFDLKVMEEGASAITSVSISIDTPTSGSGEVEVYIKTGTLEYGKTYSVVSLSNTSIFVDIPLSISLNIPSAPARIERVGTASLNKPKTEVTVSLYGVSLSAKPFCVTVERDGVIISSTQSIKFVSETEVTIVFPVGLLESSSTLQYGQTYTLKFVNNATGSFIVNPSLTVTVPNAPIVNSITPSLSSNFTHFRLTLTGSHLPSTGTFTATPSVGSTFSVSFSSEVGVSDWVKGGGVGEMDFNTTYSLSSLIDADGEHIVLETKSFTTPEGPTLTHVSAKLKDGDPNRLTLTLTGQRMASGTYLIVKESPQEDAITLSMSVGTDSTSGSGDVEVYNKTGTLEYGKTYTVEKMQNENVVIALLDVAPFDTPEPPARIEKVECELGGEDKKDAVLTVKGTSLPKGKKITIKVKEVVGEANVGSDIELEWIWEGSDVVTSGTVNIPIYDAVVKTVEYGKSYQLTSLSVADAVSILNPNVGFDVPAEPSRVETAIPALNSLRTKVIVELGGRAIQNGQYSMTLKDVAAGPFSGSTTEDGRISFEITVGSSPDSLLDFDGSYIIDEVNLGNVNVFVNPSVSFRVPSPPLVKEVSLHPNTINSSLFVELRGTDLKMDGTYVVSLSPPFTFEVVFNHSTTATSSPLILGRQNSLLHNTTYTIDSITRIDNSDDAILHSVNIELKTPLPPTSAVLWVKKEGGDSTEFCGEITRPCTSVDLAWSVGCILSSPQITLEIVHSADQTTPILISSGMSVLLSNGSNTEPTLTIPSSASMGDEKGMIVVERGILTLDDVAVVIETGNPDFVLIFGEDAKILVKDGSVRGTSGMAARNEESADSLCSWESGVLVLSNSYTTFKHTDFTHLSQGAVNMKGGTLEVQGCIFADNSPNITSFPSLRRNIHCSKDGSIEIGSLNGGDGQLSGSSAWISANTCLLTSSIVDTSSPFFIPTLDEKKSTIEHTSDVISVNIIGETLIPCGLELEVEEWDDTTNTTHNSTVIDIASLAPTLSTETALSFSIDVSDLNSKLNASFEWHARLAFGDSQATPNHIVLKKSEASIKKALSLERVRKTLPWLIPLVVVLILVCVLVVVVLVCKNHRKKQKQQLNQKAKDEMDEVDQIEEKDEQGDHLGFMVIPGKDGNLHIRINQPDTNKLNQHNVPTTIGSMQASMEGQEEPHPDSTGIPSRMEYREALRCDGEKMNSVTVNSVDTLFNRLHKQKDRQLDTNTLFHSIVRSLAQISKQDSHLPILTRLSPHWVFLDSQDKPLFQRNELHPIQDEAHKPTPQPTTPFFRESFLASLNDTTIDSADPFSQGVLPSDHTSFAPNTQNTSQNKMAEGQRWMAPEVADKKGDIDPHKASVFSLGLILWEMETGLVPFGEVDAVNAQRQLGSGTLPPMETWTNESKSELVRNCLSLDPKERPSLDEILSIIATEPDFLQPNFAIPITSKPDHG</sequence>
<keyword evidence="5" id="KW-1185">Reference proteome</keyword>
<gene>
    <name evidence="4" type="ORF">BLNAU_5534</name>
</gene>
<keyword evidence="2" id="KW-0472">Membrane</keyword>
<dbReference type="Gene3D" id="1.10.510.10">
    <property type="entry name" value="Transferase(Phosphotransferase) domain 1"/>
    <property type="match status" value="1"/>
</dbReference>
<protein>
    <recommendedName>
        <fullName evidence="3">Protein kinase domain-containing protein</fullName>
    </recommendedName>
</protein>
<organism evidence="4 5">
    <name type="scientific">Blattamonas nauphoetae</name>
    <dbReference type="NCBI Taxonomy" id="2049346"/>
    <lineage>
        <taxon>Eukaryota</taxon>
        <taxon>Metamonada</taxon>
        <taxon>Preaxostyla</taxon>
        <taxon>Oxymonadida</taxon>
        <taxon>Blattamonas</taxon>
    </lineage>
</organism>
<dbReference type="PROSITE" id="PS50011">
    <property type="entry name" value="PROTEIN_KINASE_DOM"/>
    <property type="match status" value="1"/>
</dbReference>
<evidence type="ECO:0000256" key="2">
    <source>
        <dbReference type="SAM" id="Phobius"/>
    </source>
</evidence>
<dbReference type="EMBL" id="JARBJD010000029">
    <property type="protein sequence ID" value="KAK2959485.1"/>
    <property type="molecule type" value="Genomic_DNA"/>
</dbReference>
<evidence type="ECO:0000259" key="3">
    <source>
        <dbReference type="PROSITE" id="PS50011"/>
    </source>
</evidence>
<accession>A0ABQ9Y6T9</accession>
<keyword evidence="1" id="KW-0175">Coiled coil</keyword>
<evidence type="ECO:0000313" key="4">
    <source>
        <dbReference type="EMBL" id="KAK2959485.1"/>
    </source>
</evidence>
<feature type="domain" description="Protein kinase" evidence="3">
    <location>
        <begin position="2769"/>
        <end position="3101"/>
    </location>
</feature>
<feature type="coiled-coil region" evidence="1">
    <location>
        <begin position="2762"/>
        <end position="2789"/>
    </location>
</feature>
<dbReference type="PANTHER" id="PTHR23257">
    <property type="entry name" value="SERINE-THREONINE PROTEIN KINASE"/>
    <property type="match status" value="1"/>
</dbReference>
<dbReference type="InterPro" id="IPR001245">
    <property type="entry name" value="Ser-Thr/Tyr_kinase_cat_dom"/>
</dbReference>
<dbReference type="Pfam" id="PF07714">
    <property type="entry name" value="PK_Tyr_Ser-Thr"/>
    <property type="match status" value="1"/>
</dbReference>
<evidence type="ECO:0000256" key="1">
    <source>
        <dbReference type="SAM" id="Coils"/>
    </source>
</evidence>